<comment type="caution">
    <text evidence="2">The sequence shown here is derived from an EMBL/GenBank/DDBJ whole genome shotgun (WGS) entry which is preliminary data.</text>
</comment>
<dbReference type="EMBL" id="WTPX01000021">
    <property type="protein sequence ID" value="NNJ24978.1"/>
    <property type="molecule type" value="Genomic_DNA"/>
</dbReference>
<name>A0ABX1VB32_9PLAN</name>
<evidence type="ECO:0008006" key="4">
    <source>
        <dbReference type="Google" id="ProtNLM"/>
    </source>
</evidence>
<keyword evidence="3" id="KW-1185">Reference proteome</keyword>
<dbReference type="InterPro" id="IPR011053">
    <property type="entry name" value="Single_hybrid_motif"/>
</dbReference>
<keyword evidence="1" id="KW-0813">Transport</keyword>
<dbReference type="Gene3D" id="2.40.420.20">
    <property type="match status" value="1"/>
</dbReference>
<dbReference type="SUPFAM" id="SSF51230">
    <property type="entry name" value="Single hybrid motif"/>
    <property type="match status" value="1"/>
</dbReference>
<dbReference type="RefSeq" id="WP_171184495.1">
    <property type="nucleotide sequence ID" value="NZ_WTPX01000021.1"/>
</dbReference>
<dbReference type="PANTHER" id="PTHR30097">
    <property type="entry name" value="CATION EFFLUX SYSTEM PROTEIN CUSB"/>
    <property type="match status" value="1"/>
</dbReference>
<evidence type="ECO:0000313" key="3">
    <source>
        <dbReference type="Proteomes" id="UP000609651"/>
    </source>
</evidence>
<sequence length="501" mass="53787">MRLGKRNVSVLNLSPTWLSIAAVPAVALALWLSADWWGPPVSAMVFGTPPGETTAEEAHDDHGAGAGANEEIRLSEQARGTIGVRTAEVALTDFDRTITVPGVVAERPGRTSLQVSAPMTGVVTDVFATEGQAVRPGETLFVMRLTHEDVVNAQTEYLKTLESLDVEDREIGRLQTVSRGVVAGKVVLERQYEKQKLEGLLKAQRQSLLLHGLEEAQVDRIATDRSLVREIRVVVPEPHDPTAAGHDERHDPTVREAVRGLRAQAISYQPSASESQPPLTLERLTAHAGDAVQANAPLAELSDLSLLYIEGRAFERDAAFVAAAARDNRQVAALPTDELSSGPGRTSADPVTGLEIAHVANRVAAESRALPFYVLLPNEIVRDSRSVPGGNGGARFLTWKYKPGQRMRLRVPVETFRDVIVLPVAAVAEAGAERFVFVENGSTFERRPVRVEFRDGGSVVIADDGSLLPGESVAVTAAHQLQMALMNAAGGAPDPHAGHSH</sequence>
<dbReference type="PANTHER" id="PTHR30097:SF4">
    <property type="entry name" value="SLR6042 PROTEIN"/>
    <property type="match status" value="1"/>
</dbReference>
<dbReference type="Proteomes" id="UP000609651">
    <property type="component" value="Unassembled WGS sequence"/>
</dbReference>
<gene>
    <name evidence="2" type="ORF">LzC2_10400</name>
</gene>
<dbReference type="Gene3D" id="2.40.50.100">
    <property type="match status" value="1"/>
</dbReference>
<evidence type="ECO:0000256" key="1">
    <source>
        <dbReference type="ARBA" id="ARBA00022448"/>
    </source>
</evidence>
<proteinExistence type="predicted"/>
<reference evidence="2 3" key="1">
    <citation type="journal article" date="2020" name="Syst. Appl. Microbiol.">
        <title>Alienimonas chondri sp. nov., a novel planctomycete isolated from the biofilm of the red alga Chondrus crispus.</title>
        <authorList>
            <person name="Vitorino I."/>
            <person name="Albuquerque L."/>
            <person name="Wiegand S."/>
            <person name="Kallscheuer N."/>
            <person name="da Costa M.S."/>
            <person name="Lobo-da-Cunha A."/>
            <person name="Jogler C."/>
            <person name="Lage O.M."/>
        </authorList>
    </citation>
    <scope>NUCLEOTIDE SEQUENCE [LARGE SCALE GENOMIC DNA]</scope>
    <source>
        <strain evidence="2 3">LzC2</strain>
    </source>
</reference>
<dbReference type="InterPro" id="IPR051909">
    <property type="entry name" value="MFP_Cation_Efflux"/>
</dbReference>
<evidence type="ECO:0000313" key="2">
    <source>
        <dbReference type="EMBL" id="NNJ24978.1"/>
    </source>
</evidence>
<protein>
    <recommendedName>
        <fullName evidence="4">HlyD family efflux transporter periplasmic adaptor subunit</fullName>
    </recommendedName>
</protein>
<accession>A0ABX1VB32</accession>
<organism evidence="2 3">
    <name type="scientific">Alienimonas chondri</name>
    <dbReference type="NCBI Taxonomy" id="2681879"/>
    <lineage>
        <taxon>Bacteria</taxon>
        <taxon>Pseudomonadati</taxon>
        <taxon>Planctomycetota</taxon>
        <taxon>Planctomycetia</taxon>
        <taxon>Planctomycetales</taxon>
        <taxon>Planctomycetaceae</taxon>
        <taxon>Alienimonas</taxon>
    </lineage>
</organism>